<feature type="non-terminal residue" evidence="1">
    <location>
        <position position="37"/>
    </location>
</feature>
<protein>
    <submittedName>
        <fullName evidence="1">Uncharacterized protein</fullName>
    </submittedName>
</protein>
<dbReference type="AlphaFoldDB" id="A0A6J4HFP0"/>
<reference evidence="1" key="1">
    <citation type="submission" date="2020-02" db="EMBL/GenBank/DDBJ databases">
        <authorList>
            <person name="Meier V. D."/>
        </authorList>
    </citation>
    <scope>NUCLEOTIDE SEQUENCE</scope>
    <source>
        <strain evidence="1">AVDCRST_MAG10</strain>
    </source>
</reference>
<accession>A0A6J4HFP0</accession>
<feature type="non-terminal residue" evidence="1">
    <location>
        <position position="1"/>
    </location>
</feature>
<dbReference type="EMBL" id="CADCTB010000040">
    <property type="protein sequence ID" value="CAA9220142.1"/>
    <property type="molecule type" value="Genomic_DNA"/>
</dbReference>
<evidence type="ECO:0000313" key="1">
    <source>
        <dbReference type="EMBL" id="CAA9220142.1"/>
    </source>
</evidence>
<sequence length="37" mass="4060">EAWLDRRRRRVGEVQGDLGPPDLWAAAAHAPPAVLLV</sequence>
<proteinExistence type="predicted"/>
<name>A0A6J4HFP0_9ACTN</name>
<gene>
    <name evidence="1" type="ORF">AVDCRST_MAG10-582</name>
</gene>
<organism evidence="1">
    <name type="scientific">uncultured Acidimicrobiales bacterium</name>
    <dbReference type="NCBI Taxonomy" id="310071"/>
    <lineage>
        <taxon>Bacteria</taxon>
        <taxon>Bacillati</taxon>
        <taxon>Actinomycetota</taxon>
        <taxon>Acidimicrobiia</taxon>
        <taxon>Acidimicrobiales</taxon>
        <taxon>environmental samples</taxon>
    </lineage>
</organism>